<dbReference type="EMBL" id="SHKW01000001">
    <property type="protein sequence ID" value="RZU42308.1"/>
    <property type="molecule type" value="Genomic_DNA"/>
</dbReference>
<dbReference type="Proteomes" id="UP000292958">
    <property type="component" value="Unassembled WGS sequence"/>
</dbReference>
<protein>
    <submittedName>
        <fullName evidence="4">Glycogen debranching enzyme</fullName>
    </submittedName>
</protein>
<evidence type="ECO:0000313" key="5">
    <source>
        <dbReference type="Proteomes" id="UP000292958"/>
    </source>
</evidence>
<evidence type="ECO:0000313" key="4">
    <source>
        <dbReference type="EMBL" id="RZU42308.1"/>
    </source>
</evidence>
<dbReference type="Pfam" id="PF14742">
    <property type="entry name" value="GDE_N_bis"/>
    <property type="match status" value="1"/>
</dbReference>
<proteinExistence type="predicted"/>
<organism evidence="4 5">
    <name type="scientific">Edaphobacter modestus</name>
    <dbReference type="NCBI Taxonomy" id="388466"/>
    <lineage>
        <taxon>Bacteria</taxon>
        <taxon>Pseudomonadati</taxon>
        <taxon>Acidobacteriota</taxon>
        <taxon>Terriglobia</taxon>
        <taxon>Terriglobales</taxon>
        <taxon>Acidobacteriaceae</taxon>
        <taxon>Edaphobacter</taxon>
    </lineage>
</organism>
<dbReference type="SUPFAM" id="SSF48208">
    <property type="entry name" value="Six-hairpin glycosidases"/>
    <property type="match status" value="1"/>
</dbReference>
<dbReference type="Pfam" id="PF22422">
    <property type="entry name" value="MGH1-like_GH"/>
    <property type="match status" value="1"/>
</dbReference>
<accession>A0A4Q7YX65</accession>
<keyword evidence="5" id="KW-1185">Reference proteome</keyword>
<feature type="domain" description="Putative glycogen debranching enzyme N-terminal" evidence="2">
    <location>
        <begin position="39"/>
        <end position="228"/>
    </location>
</feature>
<dbReference type="InterPro" id="IPR054491">
    <property type="entry name" value="MGH1-like_GH"/>
</dbReference>
<dbReference type="GO" id="GO:0005975">
    <property type="term" value="P:carbohydrate metabolic process"/>
    <property type="evidence" value="ECO:0007669"/>
    <property type="project" value="InterPro"/>
</dbReference>
<feature type="region of interest" description="Disordered" evidence="1">
    <location>
        <begin position="1"/>
        <end position="24"/>
    </location>
</feature>
<dbReference type="InterPro" id="IPR032856">
    <property type="entry name" value="GDE_N_bis"/>
</dbReference>
<name>A0A4Q7YX65_9BACT</name>
<dbReference type="InterPro" id="IPR012341">
    <property type="entry name" value="6hp_glycosidase-like_sf"/>
</dbReference>
<evidence type="ECO:0000256" key="1">
    <source>
        <dbReference type="SAM" id="MobiDB-lite"/>
    </source>
</evidence>
<dbReference type="AlphaFoldDB" id="A0A4Q7YX65"/>
<comment type="caution">
    <text evidence="4">The sequence shown here is derived from an EMBL/GenBank/DDBJ whole genome shotgun (WGS) entry which is preliminary data.</text>
</comment>
<evidence type="ECO:0000259" key="2">
    <source>
        <dbReference type="Pfam" id="PF14742"/>
    </source>
</evidence>
<dbReference type="Gene3D" id="1.50.10.10">
    <property type="match status" value="1"/>
</dbReference>
<sequence>MRAEIDERKQPASPEGCCPAPDSSSELSLEVANTSRHLLKHKDAFFLCNARGDVFPNETNEEGYYFDGTRFLSKLCLRIDGALPTRLGSHVRDKNDALIVTLTNPHDGPGFHANVIRIDRHVFLLESHCYITVNLENYGISQADFSISIDFSADYADIYEIRGMSRARRGVLEIPRVAVDSVELGYQGLDKEQRTTRMEFSPTPKVLTASYATYPVSLNRGEKQQLVLTVRCERTRRPDTEKIAFEVAKERISAQQERHRCSSALVRSSNGQFTEWFERSFADLNMMTSDLPTGPYPYAGIPWFNTPFGRDGIVTALECLWMKPELARGVLAYLAETQATEVIPEEDAEPGKILHEIRPGEMATLKEMPFGRYYGSVDATPLFVLLAGAYYERTGDINFMRSLWPSIHAALAWMEKYGDSDGDGFIEYKRQSPNGLIHQGWKDSDDAIFHADGSPAQGALAVCEVQGYAYGALRAGAILAEHLGHFSDCEILTGRAETLYQQFNESFWCEELNTYGLALDGNKRVCRVKSSNAGQCLFSGIATPDRARRVADTLLAPDSYSGWGVRTIASTSARFNPMSYHNGSVWPHDNGLIAFGMARYGLTQHVSRLFEDIFASVTYFDRYRLPELFCGFEREAGVAPALYPVACAPQSWSAASIFLLIQACLGLKVDGISKQITLTHPMLPASLVDLQIENLILGTTSVSFEIRGHGSDVHVRPTADLKGCSILRY</sequence>
<dbReference type="InterPro" id="IPR008928">
    <property type="entry name" value="6-hairpin_glycosidase_sf"/>
</dbReference>
<feature type="compositionally biased region" description="Basic and acidic residues" evidence="1">
    <location>
        <begin position="1"/>
        <end position="10"/>
    </location>
</feature>
<reference evidence="4 5" key="1">
    <citation type="submission" date="2019-02" db="EMBL/GenBank/DDBJ databases">
        <title>Genomic Encyclopedia of Archaeal and Bacterial Type Strains, Phase II (KMG-II): from individual species to whole genera.</title>
        <authorList>
            <person name="Goeker M."/>
        </authorList>
    </citation>
    <scope>NUCLEOTIDE SEQUENCE [LARGE SCALE GENOMIC DNA]</scope>
    <source>
        <strain evidence="4 5">DSM 18101</strain>
    </source>
</reference>
<gene>
    <name evidence="4" type="ORF">BDD14_3870</name>
</gene>
<feature type="domain" description="Mannosylglycerate hydrolase MGH1-like glycoside hydrolase" evidence="3">
    <location>
        <begin position="314"/>
        <end position="618"/>
    </location>
</feature>
<evidence type="ECO:0000259" key="3">
    <source>
        <dbReference type="Pfam" id="PF22422"/>
    </source>
</evidence>